<evidence type="ECO:0000256" key="3">
    <source>
        <dbReference type="ARBA" id="ARBA00022741"/>
    </source>
</evidence>
<accession>A0A1H1IC15</accession>
<keyword evidence="4 6" id="KW-0133">Cell shape</keyword>
<gene>
    <name evidence="6" type="primary">cetZ</name>
    <name evidence="9" type="ORF">SAMN04489842_3405</name>
</gene>
<feature type="binding site" evidence="6">
    <location>
        <position position="172"/>
    </location>
    <ligand>
        <name>GTP</name>
        <dbReference type="ChEBI" id="CHEBI:37565"/>
    </ligand>
</feature>
<dbReference type="EMBL" id="FNLC01000004">
    <property type="protein sequence ID" value="SDR35119.1"/>
    <property type="molecule type" value="Genomic_DNA"/>
</dbReference>
<evidence type="ECO:0000256" key="6">
    <source>
        <dbReference type="HAMAP-Rule" id="MF_01946"/>
    </source>
</evidence>
<evidence type="ECO:0000256" key="2">
    <source>
        <dbReference type="ARBA" id="ARBA00022490"/>
    </source>
</evidence>
<dbReference type="SUPFAM" id="SSF52490">
    <property type="entry name" value="Tubulin nucleotide-binding domain-like"/>
    <property type="match status" value="1"/>
</dbReference>
<evidence type="ECO:0000313" key="10">
    <source>
        <dbReference type="Proteomes" id="UP000198848"/>
    </source>
</evidence>
<dbReference type="InterPro" id="IPR045061">
    <property type="entry name" value="FtsZ/CetZ"/>
</dbReference>
<dbReference type="InterPro" id="IPR032907">
    <property type="entry name" value="CetZ"/>
</dbReference>
<feature type="region of interest" description="Disordered" evidence="7">
    <location>
        <begin position="379"/>
        <end position="401"/>
    </location>
</feature>
<protein>
    <recommendedName>
        <fullName evidence="6">Tubulin-like protein CetZ</fullName>
    </recommendedName>
</protein>
<organism evidence="9 10">
    <name type="scientific">Natronobacterium texcoconense</name>
    <dbReference type="NCBI Taxonomy" id="1095778"/>
    <lineage>
        <taxon>Archaea</taxon>
        <taxon>Methanobacteriati</taxon>
        <taxon>Methanobacteriota</taxon>
        <taxon>Stenosarchaea group</taxon>
        <taxon>Halobacteria</taxon>
        <taxon>Halobacteriales</taxon>
        <taxon>Natrialbaceae</taxon>
        <taxon>Natronobacterium</taxon>
    </lineage>
</organism>
<evidence type="ECO:0000259" key="8">
    <source>
        <dbReference type="SMART" id="SM00864"/>
    </source>
</evidence>
<dbReference type="GO" id="GO:0005737">
    <property type="term" value="C:cytoplasm"/>
    <property type="evidence" value="ECO:0007669"/>
    <property type="project" value="UniProtKB-SubCell"/>
</dbReference>
<evidence type="ECO:0000256" key="5">
    <source>
        <dbReference type="ARBA" id="ARBA00023134"/>
    </source>
</evidence>
<keyword evidence="2 6" id="KW-0963">Cytoplasm</keyword>
<dbReference type="GO" id="GO:0003924">
    <property type="term" value="F:GTPase activity"/>
    <property type="evidence" value="ECO:0007669"/>
    <property type="project" value="InterPro"/>
</dbReference>
<dbReference type="CDD" id="cd02202">
    <property type="entry name" value="CetZ_tubulin-like"/>
    <property type="match status" value="1"/>
</dbReference>
<dbReference type="Gene3D" id="3.40.50.1440">
    <property type="entry name" value="Tubulin/FtsZ, GTPase domain"/>
    <property type="match status" value="1"/>
</dbReference>
<comment type="similarity">
    <text evidence="1 6">Belongs to the CetZ family.</text>
</comment>
<dbReference type="STRING" id="1095778.SAMN04489842_3405"/>
<evidence type="ECO:0000256" key="1">
    <source>
        <dbReference type="ARBA" id="ARBA00006877"/>
    </source>
</evidence>
<dbReference type="AlphaFoldDB" id="A0A1H1IC15"/>
<proteinExistence type="inferred from homology"/>
<dbReference type="GO" id="GO:0032153">
    <property type="term" value="C:cell division site"/>
    <property type="evidence" value="ECO:0007669"/>
    <property type="project" value="TreeGrafter"/>
</dbReference>
<dbReference type="RefSeq" id="WP_090384415.1">
    <property type="nucleotide sequence ID" value="NZ_FNLC01000004.1"/>
</dbReference>
<keyword evidence="9" id="KW-0132">Cell division</keyword>
<feature type="binding site" evidence="6">
    <location>
        <begin position="113"/>
        <end position="115"/>
    </location>
    <ligand>
        <name>GTP</name>
        <dbReference type="ChEBI" id="CHEBI:37565"/>
    </ligand>
</feature>
<dbReference type="GO" id="GO:0008360">
    <property type="term" value="P:regulation of cell shape"/>
    <property type="evidence" value="ECO:0007669"/>
    <property type="project" value="UniProtKB-UniRule"/>
</dbReference>
<dbReference type="OrthoDB" id="329751at2157"/>
<name>A0A1H1IC15_NATTX</name>
<dbReference type="GO" id="GO:0005525">
    <property type="term" value="F:GTP binding"/>
    <property type="evidence" value="ECO:0007669"/>
    <property type="project" value="UniProtKB-UniRule"/>
</dbReference>
<reference evidence="10" key="1">
    <citation type="submission" date="2016-10" db="EMBL/GenBank/DDBJ databases">
        <authorList>
            <person name="Varghese N."/>
            <person name="Submissions S."/>
        </authorList>
    </citation>
    <scope>NUCLEOTIDE SEQUENCE [LARGE SCALE GENOMIC DNA]</scope>
    <source>
        <strain evidence="10">DSM 24767</strain>
    </source>
</reference>
<feature type="domain" description="Tubulin/FtsZ GTPase" evidence="8">
    <location>
        <begin position="2"/>
        <end position="224"/>
    </location>
</feature>
<evidence type="ECO:0000313" key="9">
    <source>
        <dbReference type="EMBL" id="SDR35119.1"/>
    </source>
</evidence>
<keyword evidence="3 6" id="KW-0547">Nucleotide-binding</keyword>
<dbReference type="PANTHER" id="PTHR30314">
    <property type="entry name" value="CELL DIVISION PROTEIN FTSZ-RELATED"/>
    <property type="match status" value="1"/>
</dbReference>
<dbReference type="SMART" id="SM00864">
    <property type="entry name" value="Tubulin"/>
    <property type="match status" value="1"/>
</dbReference>
<keyword evidence="9" id="KW-0131">Cell cycle</keyword>
<comment type="function">
    <text evidence="6">Involved in cell shape control.</text>
</comment>
<dbReference type="HAMAP" id="MF_01946">
    <property type="entry name" value="CetZ"/>
    <property type="match status" value="1"/>
</dbReference>
<dbReference type="InterPro" id="IPR037103">
    <property type="entry name" value="Tubulin/FtsZ-like_C"/>
</dbReference>
<comment type="subcellular location">
    <subcellularLocation>
        <location evidence="6">Cytoplasm</location>
    </subcellularLocation>
</comment>
<dbReference type="Proteomes" id="UP000198848">
    <property type="component" value="Unassembled WGS sequence"/>
</dbReference>
<dbReference type="PANTHER" id="PTHR30314:SF10">
    <property type="entry name" value="TUBULIN-LIKE PROTEIN CETZ"/>
    <property type="match status" value="1"/>
</dbReference>
<dbReference type="Pfam" id="PF00091">
    <property type="entry name" value="Tubulin"/>
    <property type="match status" value="1"/>
</dbReference>
<feature type="binding site" evidence="6">
    <location>
        <position position="206"/>
    </location>
    <ligand>
        <name>GTP</name>
        <dbReference type="ChEBI" id="CHEBI:37565"/>
    </ligand>
</feature>
<dbReference type="InterPro" id="IPR048737">
    <property type="entry name" value="CetZ_C"/>
</dbReference>
<evidence type="ECO:0000256" key="4">
    <source>
        <dbReference type="ARBA" id="ARBA00022960"/>
    </source>
</evidence>
<feature type="compositionally biased region" description="Acidic residues" evidence="7">
    <location>
        <begin position="384"/>
        <end position="401"/>
    </location>
</feature>
<dbReference type="GO" id="GO:0051301">
    <property type="term" value="P:cell division"/>
    <property type="evidence" value="ECO:0007669"/>
    <property type="project" value="UniProtKB-KW"/>
</dbReference>
<sequence length="401" mass="43419">MKLALVGVGSAGVRIVDRIIEREVETGRNFCNGNMLVFDTTQEAFEEVDHVPEDHRALFGDVSPRIDENGTGGNPDLGVDVAREDVHEISRAFDTLDFTEVDGTLLIAGLGGGTGGGAGAVLLEELQAISEKPVYALGVLPEDDESDRSALNAARALPSFVEIADNVVLFDNEEWTDSIDKDDETLEYDEDAETDHEIERDYDELNRSIASHVLLLLGAGEIESMTIAENRADASDLSRTLETGGVSSIGQASHDIERSNSLLSRILALVPFVGGSDGPEPTDAVKVKQVVRDAVDQRLSLPCAVDSTERTLVVLSGPPSAVSRKGFESARHWLENESDTVEVMAGDEPRTKASSLTATVLFSNVTEVPRIDEMQQRAVSVKDEFDDEDEIDPAESEFEFV</sequence>
<dbReference type="InterPro" id="IPR036525">
    <property type="entry name" value="Tubulin/FtsZ_GTPase_sf"/>
</dbReference>
<keyword evidence="10" id="KW-1185">Reference proteome</keyword>
<dbReference type="Pfam" id="PF21011">
    <property type="entry name" value="CetZ_C"/>
    <property type="match status" value="1"/>
</dbReference>
<keyword evidence="5 6" id="KW-0342">GTP-binding</keyword>
<evidence type="ECO:0000256" key="7">
    <source>
        <dbReference type="SAM" id="MobiDB-lite"/>
    </source>
</evidence>
<dbReference type="Gene3D" id="3.30.1330.20">
    <property type="entry name" value="Tubulin/FtsZ, C-terminal domain"/>
    <property type="match status" value="1"/>
</dbReference>
<dbReference type="InterPro" id="IPR003008">
    <property type="entry name" value="Tubulin_FtsZ_GTPase"/>
</dbReference>
<feature type="binding site" evidence="6">
    <location>
        <position position="145"/>
    </location>
    <ligand>
        <name>GTP</name>
        <dbReference type="ChEBI" id="CHEBI:37565"/>
    </ligand>
</feature>
<comment type="caution">
    <text evidence="6">Lacks conserved residue(s) required for the propagation of feature annotation.</text>
</comment>